<proteinExistence type="predicted"/>
<feature type="domain" description="ABC-three component systems C-terminal" evidence="1">
    <location>
        <begin position="283"/>
        <end position="616"/>
    </location>
</feature>
<reference evidence="3 4" key="3">
    <citation type="submission" date="2019-03" db="EMBL/GenBank/DDBJ databases">
        <title>Genomic Encyclopedia of Type Strains, Phase IV (KMG-IV): sequencing the most valuable type-strain genomes for metagenomic binning, comparative biology and taxonomic classification.</title>
        <authorList>
            <person name="Goeker M."/>
        </authorList>
    </citation>
    <scope>NUCLEOTIDE SEQUENCE [LARGE SCALE GENOMIC DNA]</scope>
    <source>
        <strain evidence="3 4">DSM 103236</strain>
    </source>
</reference>
<reference evidence="5" key="2">
    <citation type="journal article" date="2019" name="Int. J. Syst. Evol. Microbiol.">
        <title>The Global Catalogue of Microorganisms (GCM) 10K type strain sequencing project: providing services to taxonomists for standard genome sequencing and annotation.</title>
        <authorList>
            <consortium name="The Broad Institute Genomics Platform"/>
            <consortium name="The Broad Institute Genome Sequencing Center for Infectious Disease"/>
            <person name="Wu L."/>
            <person name="Ma J."/>
        </authorList>
    </citation>
    <scope>NUCLEOTIDE SEQUENCE [LARGE SCALE GENOMIC DNA]</scope>
    <source>
        <strain evidence="5">CGMCC 1.15644</strain>
    </source>
</reference>
<dbReference type="AlphaFoldDB" id="A0A4R2H3S8"/>
<dbReference type="Pfam" id="PF20278">
    <property type="entry name" value="CTD2"/>
    <property type="match status" value="1"/>
</dbReference>
<dbReference type="Proteomes" id="UP000622648">
    <property type="component" value="Unassembled WGS sequence"/>
</dbReference>
<reference evidence="2" key="1">
    <citation type="journal article" date="2014" name="Int. J. Syst. Evol. Microbiol.">
        <title>Complete genome of a new Firmicutes species belonging to the dominant human colonic microbiota ('Ruminococcus bicirculans') reveals two chromosomes and a selective capacity to utilize plant glucans.</title>
        <authorList>
            <consortium name="NISC Comparative Sequencing Program"/>
            <person name="Wegmann U."/>
            <person name="Louis P."/>
            <person name="Goesmann A."/>
            <person name="Henrissat B."/>
            <person name="Duncan S.H."/>
            <person name="Flint H.J."/>
        </authorList>
    </citation>
    <scope>NUCLEOTIDE SEQUENCE</scope>
    <source>
        <strain evidence="2">CGMCC 1.15644</strain>
    </source>
</reference>
<gene>
    <name evidence="3" type="ORF">EV200_109122</name>
    <name evidence="2" type="ORF">GCM10011413_15240</name>
</gene>
<dbReference type="EMBL" id="BMJO01000002">
    <property type="protein sequence ID" value="GGE49977.1"/>
    <property type="molecule type" value="Genomic_DNA"/>
</dbReference>
<keyword evidence="5" id="KW-1185">Reference proteome</keyword>
<reference evidence="2" key="4">
    <citation type="submission" date="2024-05" db="EMBL/GenBank/DDBJ databases">
        <authorList>
            <person name="Sun Q."/>
            <person name="Zhou Y."/>
        </authorList>
    </citation>
    <scope>NUCLEOTIDE SEQUENCE</scope>
    <source>
        <strain evidence="2">CGMCC 1.15644</strain>
    </source>
</reference>
<name>A0A4R2H3S8_9SPHI</name>
<organism evidence="3 4">
    <name type="scientific">Pedobacter psychrotolerans</name>
    <dbReference type="NCBI Taxonomy" id="1843235"/>
    <lineage>
        <taxon>Bacteria</taxon>
        <taxon>Pseudomonadati</taxon>
        <taxon>Bacteroidota</taxon>
        <taxon>Sphingobacteriia</taxon>
        <taxon>Sphingobacteriales</taxon>
        <taxon>Sphingobacteriaceae</taxon>
        <taxon>Pedobacter</taxon>
    </lineage>
</organism>
<evidence type="ECO:0000313" key="3">
    <source>
        <dbReference type="EMBL" id="TCO19939.1"/>
    </source>
</evidence>
<evidence type="ECO:0000313" key="4">
    <source>
        <dbReference type="Proteomes" id="UP000295684"/>
    </source>
</evidence>
<protein>
    <recommendedName>
        <fullName evidence="1">ABC-three component systems C-terminal domain-containing protein</fullName>
    </recommendedName>
</protein>
<sequence length="635" mass="72437">MLAKLRLDQTKKYEQALVTYKIAVMLIDFVAGREHYKRIGAEQGGISTWDDIVIEKDKNSQIHVQVKRQTSGDFGDNNDQCERNEYLTGPRKGQKRDLSPLDQTLKNLAEWCKDIDISIINPKREFWIELPELTTQIKNGLQIRNLKDLCEVQIKPAVTTVAGLQAQADIDTNIKNCFDWLTTWCEFKDWEHILKALKFLKIKNSGLESEIESKTEDKLKEIFISDKLEEIRLKILSYTIENTTFSGAISPRNLLFELKEYIRSDIKIWTQIDHIDNNWQIMGIHDLESNTEIERPCKTIPLLWSNERYRNLNINIAKVNDPLTPIHESIFQLAMHLDGNVNGLCANWDGWKVHIENKIGGTFGVHEDDFEGIRISNNNASFNTSGGKIMNTHAEREAFAKEMSHQMAKKTWKLVSEKILGRISQMDTSQSPELRDAVEVRWNVWQEIITKDESILIPLLKRIVHPNAEGEEILGHLRIGPKTKLLIADALFTCLLISVALGSIDGEIMKTEDGLSIGAIGLSWWSGPAGKVKKIRKIDEEESIDDLIGKEAYDILILSQSEQPEGEIYKHSISDSVNIDHSLAAGNNPKLLITKNRIFNSIIKKGSIDELQTYLKQKLKIYNESLTETLNNNIS</sequence>
<dbReference type="EMBL" id="SLWO01000009">
    <property type="protein sequence ID" value="TCO19939.1"/>
    <property type="molecule type" value="Genomic_DNA"/>
</dbReference>
<evidence type="ECO:0000259" key="1">
    <source>
        <dbReference type="Pfam" id="PF20278"/>
    </source>
</evidence>
<dbReference type="InterPro" id="IPR046918">
    <property type="entry name" value="ABC-3C_CTD2"/>
</dbReference>
<evidence type="ECO:0000313" key="5">
    <source>
        <dbReference type="Proteomes" id="UP000622648"/>
    </source>
</evidence>
<comment type="caution">
    <text evidence="3">The sequence shown here is derived from an EMBL/GenBank/DDBJ whole genome shotgun (WGS) entry which is preliminary data.</text>
</comment>
<dbReference type="OrthoDB" id="6731289at2"/>
<dbReference type="Proteomes" id="UP000295684">
    <property type="component" value="Unassembled WGS sequence"/>
</dbReference>
<accession>A0A4R2H3S8</accession>
<evidence type="ECO:0000313" key="2">
    <source>
        <dbReference type="EMBL" id="GGE49977.1"/>
    </source>
</evidence>
<dbReference type="RefSeq" id="WP_132535876.1">
    <property type="nucleotide sequence ID" value="NZ_BMJO01000002.1"/>
</dbReference>